<dbReference type="PROSITE" id="PS51186">
    <property type="entry name" value="GNAT"/>
    <property type="match status" value="1"/>
</dbReference>
<protein>
    <submittedName>
        <fullName evidence="2">Acetyltransferase (GNAT) domain-containing protein</fullName>
    </submittedName>
</protein>
<dbReference type="InterPro" id="IPR016181">
    <property type="entry name" value="Acyl_CoA_acyltransferase"/>
</dbReference>
<evidence type="ECO:0000313" key="3">
    <source>
        <dbReference type="Proteomes" id="UP000184108"/>
    </source>
</evidence>
<dbReference type="AlphaFoldDB" id="A0A1M5HFW0"/>
<dbReference type="Pfam" id="PF13508">
    <property type="entry name" value="Acetyltransf_7"/>
    <property type="match status" value="1"/>
</dbReference>
<dbReference type="EMBL" id="FQVE01000004">
    <property type="protein sequence ID" value="SHG14823.1"/>
    <property type="molecule type" value="Genomic_DNA"/>
</dbReference>
<accession>A0A1M5HFW0</accession>
<gene>
    <name evidence="2" type="ORF">SAMN02787073_3689</name>
</gene>
<organism evidence="2 3">
    <name type="scientific">Chryseobacterium vrystaatense</name>
    <dbReference type="NCBI Taxonomy" id="307480"/>
    <lineage>
        <taxon>Bacteria</taxon>
        <taxon>Pseudomonadati</taxon>
        <taxon>Bacteroidota</taxon>
        <taxon>Flavobacteriia</taxon>
        <taxon>Flavobacteriales</taxon>
        <taxon>Weeksellaceae</taxon>
        <taxon>Chryseobacterium group</taxon>
        <taxon>Chryseobacterium</taxon>
    </lineage>
</organism>
<evidence type="ECO:0000259" key="1">
    <source>
        <dbReference type="PROSITE" id="PS51186"/>
    </source>
</evidence>
<dbReference type="Gene3D" id="3.40.630.30">
    <property type="match status" value="1"/>
</dbReference>
<evidence type="ECO:0000313" key="2">
    <source>
        <dbReference type="EMBL" id="SHG14823.1"/>
    </source>
</evidence>
<sequence length="159" mass="18399">MLYLGTTQHLFMKIINYTKIFREDCIKIFKSNMPKFFAAEELPFFESFLDDDTEENYFVVKMDAQIIGCGGFFLDTKSNVGGLSWGMVHVDYHGKGIGKAFTQYRIDLLKKTYPAIPYKIETSQHTAEFYKKNGFRTVEIVPDGFSKGIDKYTMMMDVI</sequence>
<reference evidence="3" key="1">
    <citation type="submission" date="2016-11" db="EMBL/GenBank/DDBJ databases">
        <authorList>
            <person name="Varghese N."/>
            <person name="Submissions S."/>
        </authorList>
    </citation>
    <scope>NUCLEOTIDE SEQUENCE [LARGE SCALE GENOMIC DNA]</scope>
    <source>
        <strain evidence="3">YR203</strain>
    </source>
</reference>
<dbReference type="SUPFAM" id="SSF55729">
    <property type="entry name" value="Acyl-CoA N-acyltransferases (Nat)"/>
    <property type="match status" value="1"/>
</dbReference>
<dbReference type="InterPro" id="IPR000182">
    <property type="entry name" value="GNAT_dom"/>
</dbReference>
<feature type="domain" description="N-acetyltransferase" evidence="1">
    <location>
        <begin position="12"/>
        <end position="159"/>
    </location>
</feature>
<proteinExistence type="predicted"/>
<dbReference type="Proteomes" id="UP000184108">
    <property type="component" value="Unassembled WGS sequence"/>
</dbReference>
<keyword evidence="2" id="KW-0808">Transferase</keyword>
<dbReference type="GO" id="GO:0016747">
    <property type="term" value="F:acyltransferase activity, transferring groups other than amino-acyl groups"/>
    <property type="evidence" value="ECO:0007669"/>
    <property type="project" value="InterPro"/>
</dbReference>
<dbReference type="CDD" id="cd04301">
    <property type="entry name" value="NAT_SF"/>
    <property type="match status" value="1"/>
</dbReference>
<name>A0A1M5HFW0_9FLAO</name>